<name>A0A5C6E2T5_9BACT</name>
<dbReference type="AlphaFoldDB" id="A0A5C6E2T5"/>
<evidence type="ECO:0000313" key="2">
    <source>
        <dbReference type="Proteomes" id="UP000315471"/>
    </source>
</evidence>
<protein>
    <submittedName>
        <fullName evidence="1">Uncharacterized protein</fullName>
    </submittedName>
</protein>
<comment type="caution">
    <text evidence="1">The sequence shown here is derived from an EMBL/GenBank/DDBJ whole genome shotgun (WGS) entry which is preliminary data.</text>
</comment>
<evidence type="ECO:0000313" key="1">
    <source>
        <dbReference type="EMBL" id="TWU41459.1"/>
    </source>
</evidence>
<proteinExistence type="predicted"/>
<gene>
    <name evidence="1" type="ORF">Q31b_29060</name>
</gene>
<reference evidence="1 2" key="1">
    <citation type="submission" date="2019-02" db="EMBL/GenBank/DDBJ databases">
        <title>Deep-cultivation of Planctomycetes and their phenomic and genomic characterization uncovers novel biology.</title>
        <authorList>
            <person name="Wiegand S."/>
            <person name="Jogler M."/>
            <person name="Boedeker C."/>
            <person name="Pinto D."/>
            <person name="Vollmers J."/>
            <person name="Rivas-Marin E."/>
            <person name="Kohn T."/>
            <person name="Peeters S.H."/>
            <person name="Heuer A."/>
            <person name="Rast P."/>
            <person name="Oberbeckmann S."/>
            <person name="Bunk B."/>
            <person name="Jeske O."/>
            <person name="Meyerdierks A."/>
            <person name="Storesund J.E."/>
            <person name="Kallscheuer N."/>
            <person name="Luecker S."/>
            <person name="Lage O.M."/>
            <person name="Pohl T."/>
            <person name="Merkel B.J."/>
            <person name="Hornburger P."/>
            <person name="Mueller R.-W."/>
            <person name="Bruemmer F."/>
            <person name="Labrenz M."/>
            <person name="Spormann A.M."/>
            <person name="Op Den Camp H."/>
            <person name="Overmann J."/>
            <person name="Amann R."/>
            <person name="Jetten M.S.M."/>
            <person name="Mascher T."/>
            <person name="Medema M.H."/>
            <person name="Devos D.P."/>
            <person name="Kaster A.-K."/>
            <person name="Ovreas L."/>
            <person name="Rohde M."/>
            <person name="Galperin M.Y."/>
            <person name="Jogler C."/>
        </authorList>
    </citation>
    <scope>NUCLEOTIDE SEQUENCE [LARGE SCALE GENOMIC DNA]</scope>
    <source>
        <strain evidence="1 2">Q31b</strain>
    </source>
</reference>
<dbReference type="EMBL" id="SJPY01000004">
    <property type="protein sequence ID" value="TWU41459.1"/>
    <property type="molecule type" value="Genomic_DNA"/>
</dbReference>
<dbReference type="RefSeq" id="WP_146600270.1">
    <property type="nucleotide sequence ID" value="NZ_SJPY01000004.1"/>
</dbReference>
<dbReference type="Proteomes" id="UP000315471">
    <property type="component" value="Unassembled WGS sequence"/>
</dbReference>
<keyword evidence="2" id="KW-1185">Reference proteome</keyword>
<organism evidence="1 2">
    <name type="scientific">Novipirellula aureliae</name>
    <dbReference type="NCBI Taxonomy" id="2527966"/>
    <lineage>
        <taxon>Bacteria</taxon>
        <taxon>Pseudomonadati</taxon>
        <taxon>Planctomycetota</taxon>
        <taxon>Planctomycetia</taxon>
        <taxon>Pirellulales</taxon>
        <taxon>Pirellulaceae</taxon>
        <taxon>Novipirellula</taxon>
    </lineage>
</organism>
<accession>A0A5C6E2T5</accession>
<sequence length="130" mass="14828">MVNKLANATPESVVKFVRVNLRHYLSCSGFDGPGLESTIDQILAQCDCLDRRLDSDGSRYFRQAMSLAVGKVTEPTMRYQGTLPHAVPPECQRTMEPCEPTETIWFFRARWWLEFLGFAEPRTVRADQVA</sequence>